<evidence type="ECO:0000256" key="5">
    <source>
        <dbReference type="ARBA" id="ARBA00023136"/>
    </source>
</evidence>
<keyword evidence="2" id="KW-0813">Transport</keyword>
<feature type="transmembrane region" description="Helical" evidence="7">
    <location>
        <begin position="124"/>
        <end position="142"/>
    </location>
</feature>
<dbReference type="AlphaFoldDB" id="A0A1T3NR09"/>
<organism evidence="9 10">
    <name type="scientific">Embleya scabrispora</name>
    <dbReference type="NCBI Taxonomy" id="159449"/>
    <lineage>
        <taxon>Bacteria</taxon>
        <taxon>Bacillati</taxon>
        <taxon>Actinomycetota</taxon>
        <taxon>Actinomycetes</taxon>
        <taxon>Kitasatosporales</taxon>
        <taxon>Streptomycetaceae</taxon>
        <taxon>Embleya</taxon>
    </lineage>
</organism>
<evidence type="ECO:0000256" key="2">
    <source>
        <dbReference type="ARBA" id="ARBA00022448"/>
    </source>
</evidence>
<feature type="transmembrane region" description="Helical" evidence="7">
    <location>
        <begin position="307"/>
        <end position="325"/>
    </location>
</feature>
<evidence type="ECO:0000259" key="8">
    <source>
        <dbReference type="PROSITE" id="PS50850"/>
    </source>
</evidence>
<feature type="transmembrane region" description="Helical" evidence="7">
    <location>
        <begin position="56"/>
        <end position="81"/>
    </location>
</feature>
<comment type="caution">
    <text evidence="9">The sequence shown here is derived from an EMBL/GenBank/DDBJ whole genome shotgun (WGS) entry which is preliminary data.</text>
</comment>
<feature type="compositionally biased region" description="Gly residues" evidence="6">
    <location>
        <begin position="234"/>
        <end position="251"/>
    </location>
</feature>
<keyword evidence="5 7" id="KW-0472">Membrane</keyword>
<dbReference type="EMBL" id="MWQN01000002">
    <property type="protein sequence ID" value="OPC79259.1"/>
    <property type="molecule type" value="Genomic_DNA"/>
</dbReference>
<dbReference type="RefSeq" id="WP_078980475.1">
    <property type="nucleotide sequence ID" value="NZ_MWQN01000002.1"/>
</dbReference>
<dbReference type="Gene3D" id="1.20.1250.20">
    <property type="entry name" value="MFS general substrate transporter like domains"/>
    <property type="match status" value="1"/>
</dbReference>
<evidence type="ECO:0000256" key="6">
    <source>
        <dbReference type="SAM" id="MobiDB-lite"/>
    </source>
</evidence>
<dbReference type="STRING" id="159449.B4N89_34955"/>
<comment type="subcellular location">
    <subcellularLocation>
        <location evidence="1">Cell membrane</location>
        <topology evidence="1">Multi-pass membrane protein</topology>
    </subcellularLocation>
</comment>
<dbReference type="Proteomes" id="UP000190037">
    <property type="component" value="Unassembled WGS sequence"/>
</dbReference>
<feature type="compositionally biased region" description="Polar residues" evidence="6">
    <location>
        <begin position="505"/>
        <end position="516"/>
    </location>
</feature>
<dbReference type="PROSITE" id="PS00216">
    <property type="entry name" value="SUGAR_TRANSPORT_1"/>
    <property type="match status" value="1"/>
</dbReference>
<protein>
    <recommendedName>
        <fullName evidence="8">Major facilitator superfamily (MFS) profile domain-containing protein</fullName>
    </recommendedName>
</protein>
<feature type="transmembrane region" description="Helical" evidence="7">
    <location>
        <begin position="25"/>
        <end position="50"/>
    </location>
</feature>
<evidence type="ECO:0000313" key="9">
    <source>
        <dbReference type="EMBL" id="OPC79259.1"/>
    </source>
</evidence>
<dbReference type="GO" id="GO:0022857">
    <property type="term" value="F:transmembrane transporter activity"/>
    <property type="evidence" value="ECO:0007669"/>
    <property type="project" value="InterPro"/>
</dbReference>
<feature type="domain" description="Major facilitator superfamily (MFS) profile" evidence="8">
    <location>
        <begin position="25"/>
        <end position="485"/>
    </location>
</feature>
<evidence type="ECO:0000256" key="3">
    <source>
        <dbReference type="ARBA" id="ARBA00022692"/>
    </source>
</evidence>
<feature type="transmembrane region" description="Helical" evidence="7">
    <location>
        <begin position="178"/>
        <end position="200"/>
    </location>
</feature>
<dbReference type="OrthoDB" id="9109650at2"/>
<evidence type="ECO:0000256" key="7">
    <source>
        <dbReference type="SAM" id="Phobius"/>
    </source>
</evidence>
<dbReference type="InterPro" id="IPR011701">
    <property type="entry name" value="MFS"/>
</dbReference>
<dbReference type="SUPFAM" id="SSF103473">
    <property type="entry name" value="MFS general substrate transporter"/>
    <property type="match status" value="1"/>
</dbReference>
<sequence length="516" mass="53807">MAHHTAASVGARLDRIPLSGFHRRLVLALAGMILFEWVEAYSFAFVAPVLRDQWHISLRTVGVIAGVTSLGAFAGGVAAGYLADRIGRRRTMLGFSVTYCVFAVLCAFVQGPGQLVIARTLAQFGTQGMAVCAIVVLTEFVPARARGRLQTRKVVIGAMGIPIAAWTSYFVVPHWSWGWRLVFGIGAVGVVFAVLVWRWVPESPRWLVTQGRTAEAEAIVAAIERASGVGAGAGMEGGAGRAPGLPDGGEGSRPEAVGEADAADDAVGDAHAVVAADAGSPAPPAVSSAGQRRTRVAELWTGPHRRTFLVTTAMWVTGLAAYSAFNTWTPTLLEENGLELSDTLLVSAVLATAAPLGSLLAAPLIDRWERTTSLLVLCLISAGLLLLFGVTHARAAILVLGCLVTLLFHASTPFLQIYSAEVFPTSIRALGSGTANALSRIVNFGGPMLIAAIYAGLGYAAVFAWIALLAGSGGVIAHRFGPRTTGRPLEALGRTASDTPAEPTGSPQATPPSSTM</sequence>
<accession>A0A1T3NR09</accession>
<dbReference type="GO" id="GO:0005886">
    <property type="term" value="C:plasma membrane"/>
    <property type="evidence" value="ECO:0007669"/>
    <property type="project" value="UniProtKB-SubCell"/>
</dbReference>
<dbReference type="InterPro" id="IPR005829">
    <property type="entry name" value="Sugar_transporter_CS"/>
</dbReference>
<feature type="region of interest" description="Disordered" evidence="6">
    <location>
        <begin position="234"/>
        <end position="262"/>
    </location>
</feature>
<dbReference type="CDD" id="cd17316">
    <property type="entry name" value="MFS_SV2_like"/>
    <property type="match status" value="1"/>
</dbReference>
<feature type="transmembrane region" description="Helical" evidence="7">
    <location>
        <begin position="154"/>
        <end position="172"/>
    </location>
</feature>
<feature type="region of interest" description="Disordered" evidence="6">
    <location>
        <begin position="487"/>
        <end position="516"/>
    </location>
</feature>
<reference evidence="9 10" key="1">
    <citation type="submission" date="2017-03" db="EMBL/GenBank/DDBJ databases">
        <title>Draft genome sequence of Streptomyces scabrisporus NF3, endophyte isolated from Amphipterygium adstringens.</title>
        <authorList>
            <person name="Vazquez M."/>
            <person name="Ceapa C.D."/>
            <person name="Rodriguez Luna D."/>
            <person name="Sanchez Esquivel S."/>
        </authorList>
    </citation>
    <scope>NUCLEOTIDE SEQUENCE [LARGE SCALE GENOMIC DNA]</scope>
    <source>
        <strain evidence="9 10">NF3</strain>
    </source>
</reference>
<keyword evidence="10" id="KW-1185">Reference proteome</keyword>
<keyword evidence="4 7" id="KW-1133">Transmembrane helix</keyword>
<evidence type="ECO:0000256" key="1">
    <source>
        <dbReference type="ARBA" id="ARBA00004651"/>
    </source>
</evidence>
<proteinExistence type="predicted"/>
<dbReference type="InterPro" id="IPR020846">
    <property type="entry name" value="MFS_dom"/>
</dbReference>
<evidence type="ECO:0000313" key="10">
    <source>
        <dbReference type="Proteomes" id="UP000190037"/>
    </source>
</evidence>
<feature type="transmembrane region" description="Helical" evidence="7">
    <location>
        <begin position="93"/>
        <end position="112"/>
    </location>
</feature>
<dbReference type="PROSITE" id="PS50850">
    <property type="entry name" value="MFS"/>
    <property type="match status" value="1"/>
</dbReference>
<feature type="transmembrane region" description="Helical" evidence="7">
    <location>
        <begin position="396"/>
        <end position="417"/>
    </location>
</feature>
<dbReference type="Pfam" id="PF07690">
    <property type="entry name" value="MFS_1"/>
    <property type="match status" value="1"/>
</dbReference>
<gene>
    <name evidence="9" type="ORF">B4N89_34955</name>
</gene>
<dbReference type="InterPro" id="IPR036259">
    <property type="entry name" value="MFS_trans_sf"/>
</dbReference>
<dbReference type="PANTHER" id="PTHR23511">
    <property type="entry name" value="SYNAPTIC VESICLE GLYCOPROTEIN 2"/>
    <property type="match status" value="1"/>
</dbReference>
<name>A0A1T3NR09_9ACTN</name>
<feature type="transmembrane region" description="Helical" evidence="7">
    <location>
        <begin position="345"/>
        <end position="365"/>
    </location>
</feature>
<dbReference type="PANTHER" id="PTHR23511:SF34">
    <property type="entry name" value="SYNAPTIC VESICLE GLYCOPROTEIN 2"/>
    <property type="match status" value="1"/>
</dbReference>
<keyword evidence="3 7" id="KW-0812">Transmembrane</keyword>
<feature type="transmembrane region" description="Helical" evidence="7">
    <location>
        <begin position="372"/>
        <end position="390"/>
    </location>
</feature>
<evidence type="ECO:0000256" key="4">
    <source>
        <dbReference type="ARBA" id="ARBA00022989"/>
    </source>
</evidence>